<evidence type="ECO:0000259" key="1">
    <source>
        <dbReference type="Pfam" id="PF08241"/>
    </source>
</evidence>
<dbReference type="eggNOG" id="COG2226">
    <property type="taxonomic scope" value="Bacteria"/>
</dbReference>
<dbReference type="SUPFAM" id="SSF53335">
    <property type="entry name" value="S-adenosyl-L-methionine-dependent methyltransferases"/>
    <property type="match status" value="1"/>
</dbReference>
<protein>
    <submittedName>
        <fullName evidence="2">S-adenosyl-L-methionine-dependent methyltransferase</fullName>
    </submittedName>
</protein>
<keyword evidence="2" id="KW-0489">Methyltransferase</keyword>
<dbReference type="EMBL" id="CU207211">
    <property type="protein sequence ID" value="CAL60676.1"/>
    <property type="molecule type" value="Genomic_DNA"/>
</dbReference>
<dbReference type="Gene3D" id="3.40.50.150">
    <property type="entry name" value="Vaccinia Virus protein VP39"/>
    <property type="match status" value="1"/>
</dbReference>
<organism evidence="2 3">
    <name type="scientific">Herminiimonas arsenicoxydans</name>
    <dbReference type="NCBI Taxonomy" id="204773"/>
    <lineage>
        <taxon>Bacteria</taxon>
        <taxon>Pseudomonadati</taxon>
        <taxon>Pseudomonadota</taxon>
        <taxon>Betaproteobacteria</taxon>
        <taxon>Burkholderiales</taxon>
        <taxon>Oxalobacteraceae</taxon>
        <taxon>Herminiimonas</taxon>
    </lineage>
</organism>
<dbReference type="Proteomes" id="UP000006697">
    <property type="component" value="Chromosome"/>
</dbReference>
<keyword evidence="2" id="KW-0808">Transferase</keyword>
<evidence type="ECO:0000313" key="2">
    <source>
        <dbReference type="EMBL" id="CAL60676.1"/>
    </source>
</evidence>
<dbReference type="STRING" id="204773.HEAR0460"/>
<dbReference type="GO" id="GO:0008757">
    <property type="term" value="F:S-adenosylmethionine-dependent methyltransferase activity"/>
    <property type="evidence" value="ECO:0007669"/>
    <property type="project" value="InterPro"/>
</dbReference>
<evidence type="ECO:0000313" key="3">
    <source>
        <dbReference type="Proteomes" id="UP000006697"/>
    </source>
</evidence>
<dbReference type="CDD" id="cd02440">
    <property type="entry name" value="AdoMet_MTases"/>
    <property type="match status" value="1"/>
</dbReference>
<accession>A4G2D9</accession>
<dbReference type="AlphaFoldDB" id="A4G2D9"/>
<keyword evidence="3" id="KW-1185">Reference proteome</keyword>
<name>A4G2D9_HERAR</name>
<dbReference type="InterPro" id="IPR029063">
    <property type="entry name" value="SAM-dependent_MTases_sf"/>
</dbReference>
<proteinExistence type="predicted"/>
<dbReference type="HOGENOM" id="CLU_1438909_0_0_4"/>
<gene>
    <name evidence="2" type="ordered locus">HEAR0460</name>
</gene>
<dbReference type="Pfam" id="PF08241">
    <property type="entry name" value="Methyltransf_11"/>
    <property type="match status" value="1"/>
</dbReference>
<reference evidence="2 3" key="1">
    <citation type="journal article" date="2007" name="PLoS Genet.">
        <title>A tale of two oxidation states: bacterial colonization of arsenic-rich environments.</title>
        <authorList>
            <person name="Muller D."/>
            <person name="Medigue C."/>
            <person name="Koechler S."/>
            <person name="Barbe V."/>
            <person name="Barakat M."/>
            <person name="Talla E."/>
            <person name="Bonnefoy V."/>
            <person name="Krin E."/>
            <person name="Arsene-Ploetze F."/>
            <person name="Carapito C."/>
            <person name="Chandler M."/>
            <person name="Cournoyer B."/>
            <person name="Cruveiller S."/>
            <person name="Dossat C."/>
            <person name="Duval S."/>
            <person name="Heymann M."/>
            <person name="Leize E."/>
            <person name="Lieutaud A."/>
            <person name="Lievremont D."/>
            <person name="Makita Y."/>
            <person name="Mangenot S."/>
            <person name="Nitschke W."/>
            <person name="Ortet P."/>
            <person name="Perdrial N."/>
            <person name="Schoepp B."/>
            <person name="Siguier N."/>
            <person name="Simeonova D.D."/>
            <person name="Rouy Z."/>
            <person name="Segurens B."/>
            <person name="Turlin E."/>
            <person name="Vallenet D."/>
            <person name="Van Dorsselaer A."/>
            <person name="Weiss S."/>
            <person name="Weissenbach J."/>
            <person name="Lett M.C."/>
            <person name="Danchin A."/>
            <person name="Bertin P.N."/>
        </authorList>
    </citation>
    <scope>NUCLEOTIDE SEQUENCE [LARGE SCALE GENOMIC DNA]</scope>
    <source>
        <strain evidence="3">ULPAs1</strain>
    </source>
</reference>
<dbReference type="InterPro" id="IPR013216">
    <property type="entry name" value="Methyltransf_11"/>
</dbReference>
<dbReference type="GO" id="GO:0032259">
    <property type="term" value="P:methylation"/>
    <property type="evidence" value="ECO:0007669"/>
    <property type="project" value="UniProtKB-KW"/>
</dbReference>
<dbReference type="OrthoDB" id="9798249at2"/>
<sequence length="201" mass="22555">MPLKHLDLGCGTRPKNPFGHPDLHGVDIRADAAALSNATIATANLSVGPIPYTDNYFDSVSAYDFFEHIPRVAVDHTSQTSRFPFIELMNEIWRVLKPDGVLYAVTPAFPHEKALRDPTHVNIITTKTHRYFTAPEVMARMYGFAGEFRLIRQCWVHPRGAYEPTNPGFAHRLRAIGERISGQQSHLVWEFSATKKAAASK</sequence>
<dbReference type="KEGG" id="har:HEAR0460"/>
<feature type="domain" description="Methyltransferase type 11" evidence="1">
    <location>
        <begin position="6"/>
        <end position="103"/>
    </location>
</feature>